<comment type="caution">
    <text evidence="1">The sequence shown here is derived from an EMBL/GenBank/DDBJ whole genome shotgun (WGS) entry which is preliminary data.</text>
</comment>
<evidence type="ECO:0000313" key="1">
    <source>
        <dbReference type="EMBL" id="KKM82081.1"/>
    </source>
</evidence>
<accession>A0A0F9L4C8</accession>
<gene>
    <name evidence="1" type="ORF">LCGC14_1323210</name>
</gene>
<organism evidence="1">
    <name type="scientific">marine sediment metagenome</name>
    <dbReference type="NCBI Taxonomy" id="412755"/>
    <lineage>
        <taxon>unclassified sequences</taxon>
        <taxon>metagenomes</taxon>
        <taxon>ecological metagenomes</taxon>
    </lineage>
</organism>
<protein>
    <submittedName>
        <fullName evidence="1">Uncharacterized protein</fullName>
    </submittedName>
</protein>
<dbReference type="AlphaFoldDB" id="A0A0F9L4C8"/>
<proteinExistence type="predicted"/>
<reference evidence="1" key="1">
    <citation type="journal article" date="2015" name="Nature">
        <title>Complex archaea that bridge the gap between prokaryotes and eukaryotes.</title>
        <authorList>
            <person name="Spang A."/>
            <person name="Saw J.H."/>
            <person name="Jorgensen S.L."/>
            <person name="Zaremba-Niedzwiedzka K."/>
            <person name="Martijn J."/>
            <person name="Lind A.E."/>
            <person name="van Eijk R."/>
            <person name="Schleper C."/>
            <person name="Guy L."/>
            <person name="Ettema T.J."/>
        </authorList>
    </citation>
    <scope>NUCLEOTIDE SEQUENCE</scope>
</reference>
<dbReference type="EMBL" id="LAZR01007919">
    <property type="protein sequence ID" value="KKM82081.1"/>
    <property type="molecule type" value="Genomic_DNA"/>
</dbReference>
<sequence length="68" mass="7904">MLNKEEKMKNLFTDITLGLVSQGWKIQGGNHDTFLILAKNKKAKKVVIKVFADNYEKPNYFIIRYSVI</sequence>
<name>A0A0F9L4C8_9ZZZZ</name>